<feature type="binding site" evidence="17">
    <location>
        <position position="162"/>
    </location>
    <ligand>
        <name>FAD</name>
        <dbReference type="ChEBI" id="CHEBI:57692"/>
    </ligand>
</feature>
<accession>A0A504X3M3</accession>
<evidence type="ECO:0000256" key="13">
    <source>
        <dbReference type="ARBA" id="ARBA00023157"/>
    </source>
</evidence>
<gene>
    <name evidence="19" type="ORF">FGIG_03349</name>
</gene>
<evidence type="ECO:0000256" key="8">
    <source>
        <dbReference type="ARBA" id="ARBA00022824"/>
    </source>
</evidence>
<keyword evidence="6" id="KW-0285">Flavoprotein</keyword>
<evidence type="ECO:0000313" key="19">
    <source>
        <dbReference type="EMBL" id="TPP39747.1"/>
    </source>
</evidence>
<keyword evidence="20" id="KW-1185">Reference proteome</keyword>
<dbReference type="Proteomes" id="UP000316759">
    <property type="component" value="Unassembled WGS sequence"/>
</dbReference>
<evidence type="ECO:0000256" key="17">
    <source>
        <dbReference type="PIRSR" id="PIRSR017205-2"/>
    </source>
</evidence>
<evidence type="ECO:0000256" key="11">
    <source>
        <dbReference type="ARBA" id="ARBA00023002"/>
    </source>
</evidence>
<comment type="caution">
    <text evidence="19">The sequence shown here is derived from an EMBL/GenBank/DDBJ whole genome shotgun (WGS) entry which is preliminary data.</text>
</comment>
<keyword evidence="13 18" id="KW-1015">Disulfide bond</keyword>
<dbReference type="OrthoDB" id="269384at2759"/>
<dbReference type="GO" id="GO:0034975">
    <property type="term" value="P:protein folding in endoplasmic reticulum"/>
    <property type="evidence" value="ECO:0007669"/>
    <property type="project" value="InterPro"/>
</dbReference>
<dbReference type="InterPro" id="IPR007266">
    <property type="entry name" value="Ero1"/>
</dbReference>
<keyword evidence="8" id="KW-0256">Endoplasmic reticulum</keyword>
<evidence type="ECO:0000256" key="12">
    <source>
        <dbReference type="ARBA" id="ARBA00023136"/>
    </source>
</evidence>
<evidence type="ECO:0000256" key="1">
    <source>
        <dbReference type="ARBA" id="ARBA00001974"/>
    </source>
</evidence>
<evidence type="ECO:0000256" key="9">
    <source>
        <dbReference type="ARBA" id="ARBA00022827"/>
    </source>
</evidence>
<evidence type="ECO:0000313" key="20">
    <source>
        <dbReference type="Proteomes" id="UP000316759"/>
    </source>
</evidence>
<evidence type="ECO:0000256" key="15">
    <source>
        <dbReference type="ARBA" id="ARBA00023284"/>
    </source>
</evidence>
<dbReference type="GO" id="GO:0071949">
    <property type="term" value="F:FAD binding"/>
    <property type="evidence" value="ECO:0007669"/>
    <property type="project" value="InterPro"/>
</dbReference>
<dbReference type="GO" id="GO:0016972">
    <property type="term" value="F:thiol oxidase activity"/>
    <property type="evidence" value="ECO:0007669"/>
    <property type="project" value="InterPro"/>
</dbReference>
<dbReference type="GO" id="GO:0005789">
    <property type="term" value="C:endoplasmic reticulum membrane"/>
    <property type="evidence" value="ECO:0007669"/>
    <property type="project" value="UniProtKB-SubCell"/>
</dbReference>
<feature type="active site" evidence="16">
    <location>
        <position position="348"/>
    </location>
</feature>
<dbReference type="STRING" id="46835.A0A504X3M3"/>
<organism evidence="19 20">
    <name type="scientific">Fasciola gigantica</name>
    <name type="common">Giant liver fluke</name>
    <dbReference type="NCBI Taxonomy" id="46835"/>
    <lineage>
        <taxon>Eukaryota</taxon>
        <taxon>Metazoa</taxon>
        <taxon>Spiralia</taxon>
        <taxon>Lophotrochozoa</taxon>
        <taxon>Platyhelminthes</taxon>
        <taxon>Trematoda</taxon>
        <taxon>Digenea</taxon>
        <taxon>Plagiorchiida</taxon>
        <taxon>Echinostomata</taxon>
        <taxon>Echinostomatoidea</taxon>
        <taxon>Fasciolidae</taxon>
        <taxon>Fasciola</taxon>
    </lineage>
</organism>
<keyword evidence="10" id="KW-0249">Electron transport</keyword>
<evidence type="ECO:0000256" key="4">
    <source>
        <dbReference type="ARBA" id="ARBA00011802"/>
    </source>
</evidence>
<dbReference type="SUPFAM" id="SSF110019">
    <property type="entry name" value="ERO1-like"/>
    <property type="match status" value="1"/>
</dbReference>
<evidence type="ECO:0000256" key="10">
    <source>
        <dbReference type="ARBA" id="ARBA00022982"/>
    </source>
</evidence>
<evidence type="ECO:0000256" key="3">
    <source>
        <dbReference type="ARBA" id="ARBA00008277"/>
    </source>
</evidence>
<feature type="binding site" evidence="17">
    <location>
        <position position="160"/>
    </location>
    <ligand>
        <name>FAD</name>
        <dbReference type="ChEBI" id="CHEBI:57692"/>
    </ligand>
</feature>
<evidence type="ECO:0000256" key="2">
    <source>
        <dbReference type="ARBA" id="ARBA00004367"/>
    </source>
</evidence>
<feature type="disulfide bond" description="Redox-active" evidence="18">
    <location>
        <begin position="345"/>
        <end position="348"/>
    </location>
</feature>
<evidence type="ECO:0000256" key="14">
    <source>
        <dbReference type="ARBA" id="ARBA00023180"/>
    </source>
</evidence>
<dbReference type="PANTHER" id="PTHR12613">
    <property type="entry name" value="ERO1-RELATED"/>
    <property type="match status" value="1"/>
</dbReference>
<dbReference type="InterPro" id="IPR037192">
    <property type="entry name" value="ERO1-like_sf"/>
</dbReference>
<keyword evidence="11" id="KW-0560">Oxidoreductase</keyword>
<keyword evidence="12" id="KW-0472">Membrane</keyword>
<dbReference type="Pfam" id="PF04137">
    <property type="entry name" value="ERO1"/>
    <property type="match status" value="1"/>
</dbReference>
<dbReference type="PIRSF" id="PIRSF017205">
    <property type="entry name" value="ERO1"/>
    <property type="match status" value="1"/>
</dbReference>
<proteinExistence type="inferred from homology"/>
<dbReference type="PANTHER" id="PTHR12613:SF0">
    <property type="entry name" value="ERO1-LIKE PROTEIN"/>
    <property type="match status" value="1"/>
</dbReference>
<dbReference type="AlphaFoldDB" id="A0A504X3M3"/>
<evidence type="ECO:0000256" key="16">
    <source>
        <dbReference type="PIRSR" id="PIRSR017205-1"/>
    </source>
</evidence>
<keyword evidence="5" id="KW-0813">Transport</keyword>
<evidence type="ECO:0000256" key="18">
    <source>
        <dbReference type="PIRSR" id="PIRSR017205-3"/>
    </source>
</evidence>
<sequence>MKLHGSVGDVEADVDQVDELNMEILPRLRSILDMEYFHYIQVNLERSCPFFKDDLRCVLRDCRVDDCPVDEVPLGLRTDSVPPGLPSHKYSKIMNTGKLDPSGEIDCQLSNLDNTLSDESRSLLHNWTKHDEMNETLFCELDDERTGNMIYVDLLKNPERYTGYKGEASNRIWYMIYAENCFNEEGQGYASLGPNSDVLIFPLIYLIMCTQNCWAMNSLTEAEWAPNVREFKNRFHPDSIKEGLNLDLRCKALLHPSYLVKLRAFRAQGANSIILKRQAFYTGDELADRNARLAVHNLLNIIQSKGNMFDERQLFAGNSQETKVLKQRFREHFRNISRIMDCVGCKKCRLWGKIQTQGMGTALKILFSEPDQRIIGPTRDPAYYPGFQLRRQEIVALFNAFGRLSTSVGALRDFCHLMKNP</sequence>
<comment type="subunit">
    <text evidence="4">May function both as a monomer and a homodimer.</text>
</comment>
<feature type="disulfide bond" description="Redox-active" evidence="18">
    <location>
        <begin position="57"/>
        <end position="62"/>
    </location>
</feature>
<keyword evidence="7" id="KW-0732">Signal</keyword>
<evidence type="ECO:0000256" key="5">
    <source>
        <dbReference type="ARBA" id="ARBA00022448"/>
    </source>
</evidence>
<reference evidence="19 20" key="1">
    <citation type="submission" date="2019-04" db="EMBL/GenBank/DDBJ databases">
        <title>Annotation for the trematode Fasciola gigantica.</title>
        <authorList>
            <person name="Choi Y.-J."/>
        </authorList>
    </citation>
    <scope>NUCLEOTIDE SEQUENCE [LARGE SCALE GENOMIC DNA]</scope>
    <source>
        <strain evidence="19">Uganda_cow_1</strain>
    </source>
</reference>
<protein>
    <submittedName>
        <fullName evidence="19">Putative endoplasmic reticulum oxidoreductin 1 (ERO1)</fullName>
    </submittedName>
</protein>
<evidence type="ECO:0000256" key="6">
    <source>
        <dbReference type="ARBA" id="ARBA00022630"/>
    </source>
</evidence>
<comment type="similarity">
    <text evidence="3">Belongs to the EROs family.</text>
</comment>
<comment type="cofactor">
    <cofactor evidence="1 17">
        <name>FAD</name>
        <dbReference type="ChEBI" id="CHEBI:57692"/>
    </cofactor>
</comment>
<dbReference type="EMBL" id="SUNJ01015805">
    <property type="protein sequence ID" value="TPP39747.1"/>
    <property type="molecule type" value="Genomic_DNA"/>
</dbReference>
<comment type="subcellular location">
    <subcellularLocation>
        <location evidence="2">Endoplasmic reticulum membrane</location>
        <topology evidence="2">Peripheral membrane protein</topology>
        <orientation evidence="2">Lumenal side</orientation>
    </subcellularLocation>
</comment>
<keyword evidence="14" id="KW-0325">Glycoprotein</keyword>
<feature type="binding site" evidence="17">
    <location>
        <position position="234"/>
    </location>
    <ligand>
        <name>FAD</name>
        <dbReference type="ChEBI" id="CHEBI:57692"/>
    </ligand>
</feature>
<feature type="active site" description="Nucleophile" evidence="16">
    <location>
        <position position="345"/>
    </location>
</feature>
<feature type="binding site" evidence="17">
    <location>
        <position position="173"/>
    </location>
    <ligand>
        <name>FAD</name>
        <dbReference type="ChEBI" id="CHEBI:57692"/>
    </ligand>
</feature>
<evidence type="ECO:0000256" key="7">
    <source>
        <dbReference type="ARBA" id="ARBA00022729"/>
    </source>
</evidence>
<name>A0A504X3M3_FASGI</name>
<keyword evidence="15" id="KW-0676">Redox-active center</keyword>
<dbReference type="GO" id="GO:0015035">
    <property type="term" value="F:protein-disulfide reductase activity"/>
    <property type="evidence" value="ECO:0007669"/>
    <property type="project" value="InterPro"/>
</dbReference>
<keyword evidence="9 17" id="KW-0274">FAD</keyword>